<dbReference type="InterPro" id="IPR027417">
    <property type="entry name" value="P-loop_NTPase"/>
</dbReference>
<evidence type="ECO:0008006" key="7">
    <source>
        <dbReference type="Google" id="ProtNLM"/>
    </source>
</evidence>
<dbReference type="Pfam" id="PF14516">
    <property type="entry name" value="AAA_35"/>
    <property type="match status" value="1"/>
</dbReference>
<evidence type="ECO:0000313" key="6">
    <source>
        <dbReference type="Proteomes" id="UP000718564"/>
    </source>
</evidence>
<keyword evidence="4" id="KW-0812">Transmembrane</keyword>
<dbReference type="PROSITE" id="PS50082">
    <property type="entry name" value="WD_REPEATS_2"/>
    <property type="match status" value="2"/>
</dbReference>
<dbReference type="PANTHER" id="PTHR22847:SF637">
    <property type="entry name" value="WD REPEAT DOMAIN 5B"/>
    <property type="match status" value="1"/>
</dbReference>
<gene>
    <name evidence="5" type="ORF">DP116_01975</name>
</gene>
<dbReference type="SUPFAM" id="SSF52540">
    <property type="entry name" value="P-loop containing nucleoside triphosphate hydrolases"/>
    <property type="match status" value="1"/>
</dbReference>
<sequence length="545" mass="61562">MADASIYTVGGTVQTNRSGVYISRQADEELLALCRDGKFAYVLTPRQMGKSSLMVRTARQLRTEGIESVMIDLTGIGTQVTNPEQWYLGLLIQIEAQLMLDTDVYSWWQAHAHLGFTQRLTEFFQRVLLVEITASVVIFIDEIDTTLRLDFTDDFYAAIRYLYVSRASLSSEFERLSFVLFGVATPGDLIRDPKRTPFNVGQRVDLTDFTLTEAEPLAKGLGLPTPKAQQVLHWVLDWTGGHPYLSQRICSILSQQDKKNWSKADIDRIVSRNFFGARSEEDNNLQFVRDMLTKRAPDKAAVLSIYREIRRGKRAVADEEQSITKSHLKLSGVVKRKNGVLKVRNPIYQRVFDLKWVNQHLPLNLRDFWQRYKPALPYVAILLIFSIFMGGMAFYANTQRLDAEAQRLHTEKALKNSQVLVQSLTTENLFTSGYELEALLEGLKAGKNLKQYGDAVDSDNRTKAILALREVVYGLKERNRLEGHSSYVTSVVFSPDGKTLASGSRDNTVKLWNLNGQLQHTLKGHSSYVTSVVFSPDGKTLASGS</sequence>
<dbReference type="EMBL" id="QMEB01000008">
    <property type="protein sequence ID" value="NMG18281.1"/>
    <property type="molecule type" value="Genomic_DNA"/>
</dbReference>
<keyword evidence="6" id="KW-1185">Reference proteome</keyword>
<dbReference type="Gene3D" id="2.130.10.10">
    <property type="entry name" value="YVTN repeat-like/Quinoprotein amine dehydrogenase"/>
    <property type="match status" value="1"/>
</dbReference>
<dbReference type="Proteomes" id="UP000718564">
    <property type="component" value="Unassembled WGS sequence"/>
</dbReference>
<dbReference type="InterPro" id="IPR019775">
    <property type="entry name" value="WD40_repeat_CS"/>
</dbReference>
<accession>A0ABX1P2U4</accession>
<proteinExistence type="predicted"/>
<evidence type="ECO:0000256" key="4">
    <source>
        <dbReference type="SAM" id="Phobius"/>
    </source>
</evidence>
<evidence type="ECO:0000256" key="1">
    <source>
        <dbReference type="ARBA" id="ARBA00022574"/>
    </source>
</evidence>
<dbReference type="SUPFAM" id="SSF50978">
    <property type="entry name" value="WD40 repeat-like"/>
    <property type="match status" value="1"/>
</dbReference>
<protein>
    <recommendedName>
        <fullName evidence="7">WD-40 repeat-containing protein</fullName>
    </recommendedName>
</protein>
<dbReference type="RefSeq" id="WP_211173029.1">
    <property type="nucleotide sequence ID" value="NZ_CAWPJE010000274.1"/>
</dbReference>
<evidence type="ECO:0000313" key="5">
    <source>
        <dbReference type="EMBL" id="NMG18281.1"/>
    </source>
</evidence>
<dbReference type="Gene3D" id="3.40.50.300">
    <property type="entry name" value="P-loop containing nucleotide triphosphate hydrolases"/>
    <property type="match status" value="1"/>
</dbReference>
<evidence type="ECO:0000256" key="2">
    <source>
        <dbReference type="ARBA" id="ARBA00022737"/>
    </source>
</evidence>
<feature type="repeat" description="WD" evidence="3">
    <location>
        <begin position="481"/>
        <end position="515"/>
    </location>
</feature>
<keyword evidence="1 3" id="KW-0853">WD repeat</keyword>
<dbReference type="InterPro" id="IPR015943">
    <property type="entry name" value="WD40/YVTN_repeat-like_dom_sf"/>
</dbReference>
<name>A0ABX1P2U4_9CYAN</name>
<dbReference type="Pfam" id="PF00400">
    <property type="entry name" value="WD40"/>
    <property type="match status" value="2"/>
</dbReference>
<dbReference type="InterPro" id="IPR001680">
    <property type="entry name" value="WD40_rpt"/>
</dbReference>
<dbReference type="PROSITE" id="PS50294">
    <property type="entry name" value="WD_REPEATS_REGION"/>
    <property type="match status" value="2"/>
</dbReference>
<reference evidence="5 6" key="1">
    <citation type="submission" date="2018-06" db="EMBL/GenBank/DDBJ databases">
        <title>Comparative genomics of Brasilonema spp. strains.</title>
        <authorList>
            <person name="Alvarenga D.O."/>
            <person name="Fiore M.F."/>
            <person name="Varani A.M."/>
        </authorList>
    </citation>
    <scope>NUCLEOTIDE SEQUENCE [LARGE SCALE GENOMIC DNA]</scope>
    <source>
        <strain evidence="5 6">SPC951</strain>
    </source>
</reference>
<dbReference type="PANTHER" id="PTHR22847">
    <property type="entry name" value="WD40 REPEAT PROTEIN"/>
    <property type="match status" value="1"/>
</dbReference>
<evidence type="ECO:0000256" key="3">
    <source>
        <dbReference type="PROSITE-ProRule" id="PRU00221"/>
    </source>
</evidence>
<dbReference type="InterPro" id="IPR036322">
    <property type="entry name" value="WD40_repeat_dom_sf"/>
</dbReference>
<keyword evidence="4" id="KW-1133">Transmembrane helix</keyword>
<dbReference type="SMART" id="SM00320">
    <property type="entry name" value="WD40"/>
    <property type="match status" value="2"/>
</dbReference>
<dbReference type="PROSITE" id="PS00678">
    <property type="entry name" value="WD_REPEATS_1"/>
    <property type="match status" value="1"/>
</dbReference>
<feature type="non-terminal residue" evidence="5">
    <location>
        <position position="545"/>
    </location>
</feature>
<keyword evidence="2" id="KW-0677">Repeat</keyword>
<feature type="transmembrane region" description="Helical" evidence="4">
    <location>
        <begin position="375"/>
        <end position="396"/>
    </location>
</feature>
<keyword evidence="4" id="KW-0472">Membrane</keyword>
<feature type="repeat" description="WD" evidence="3">
    <location>
        <begin position="522"/>
        <end position="545"/>
    </location>
</feature>
<comment type="caution">
    <text evidence="5">The sequence shown here is derived from an EMBL/GenBank/DDBJ whole genome shotgun (WGS) entry which is preliminary data.</text>
</comment>
<organism evidence="5 6">
    <name type="scientific">Brasilonema bromeliae SPC951</name>
    <dbReference type="NCBI Taxonomy" id="385972"/>
    <lineage>
        <taxon>Bacteria</taxon>
        <taxon>Bacillati</taxon>
        <taxon>Cyanobacteriota</taxon>
        <taxon>Cyanophyceae</taxon>
        <taxon>Nostocales</taxon>
        <taxon>Scytonemataceae</taxon>
        <taxon>Brasilonema</taxon>
        <taxon>Bromeliae group (in: Brasilonema)</taxon>
    </lineage>
</organism>